<keyword evidence="1" id="KW-0175">Coiled coil</keyword>
<sequence>MEEYDDKAQGGIYAEDAAFDKLYSQEGFSTKENDMQELDISMQAFTEVDFRLAYSSEKLGNLHALYIYLLGQENDLEAMDLTDKCISIDFIEKALTFDLLSGILDSEVRELDNFMETLQTEIVDARQKIFSCRHSKEVSSTMEEKLHNSEDSAKEFQLQLLELKMQSSKLQKTLEAFRHENWDMGKAMIVSENGELTDSKAKSNDQMFEQRRYILQMLEKSLAREVDLEKKLAESRDHEDLKLKLYYTEQVSLRMEEAAEVVWGRFLEAENAAEMLMGISKDLMGRLQIAEFNLNGSLQRENELKSKVQTCVEKLEEKDSSLEKLEHHNAELMKENTEVLALKEKVNRLEDERKELELKLQAVNSENETNQEHLIEVENFVESLKENIYTAETRAEGAEAKVTQLTETNIELTEELNFLKGSASNAEKKVGSLEKQARELEIQLQNAKASSEASQEQQNMLYSAIWDMELLIEELKSKVSKAESKTESTEEQCIMLSETNAELNDELDLLRSETRSLKTSLDEANNSMLSNAKEVNVRTKFIMDMVMQLAVERERIHKELCTLKRENKFLVEKLRSTRNVDSSNASCTKSSDEEGKDPLNKTFQVGEASEDASSETQVGSSTPSKKSSKFISLAFVCMAIIVPLVSVLAIFLFDKKTFHCLNLRTFDG</sequence>
<dbReference type="InterPro" id="IPR039976">
    <property type="entry name" value="WIT1/WIT2"/>
</dbReference>
<dbReference type="AlphaFoldDB" id="A0A834SW73"/>
<feature type="transmembrane region" description="Helical" evidence="3">
    <location>
        <begin position="630"/>
        <end position="653"/>
    </location>
</feature>
<feature type="coiled-coil region" evidence="1">
    <location>
        <begin position="108"/>
        <end position="180"/>
    </location>
</feature>
<comment type="caution">
    <text evidence="5">The sequence shown here is derived from an EMBL/GenBank/DDBJ whole genome shotgun (WGS) entry which is preliminary data.</text>
</comment>
<feature type="region of interest" description="Disordered" evidence="2">
    <location>
        <begin position="581"/>
        <end position="600"/>
    </location>
</feature>
<evidence type="ECO:0000313" key="6">
    <source>
        <dbReference type="Proteomes" id="UP000634136"/>
    </source>
</evidence>
<dbReference type="SUPFAM" id="SSF57997">
    <property type="entry name" value="Tropomyosin"/>
    <property type="match status" value="1"/>
</dbReference>
<keyword evidence="3" id="KW-1133">Transmembrane helix</keyword>
<gene>
    <name evidence="5" type="ORF">G2W53_035725</name>
</gene>
<dbReference type="InterPro" id="IPR058610">
    <property type="entry name" value="WIT1_2_N"/>
</dbReference>
<protein>
    <submittedName>
        <fullName evidence="5">WPP domain-interacting tail-anchored protein 2 isoform X1</fullName>
    </submittedName>
</protein>
<dbReference type="PANTHER" id="PTHR35705">
    <property type="entry name" value="WPP DOMAIN-INTERACTING TAIL-ANCHORED PROTEIN 1"/>
    <property type="match status" value="1"/>
</dbReference>
<name>A0A834SW73_9FABA</name>
<dbReference type="PANTHER" id="PTHR35705:SF2">
    <property type="entry name" value="WPP DOMAIN-INTERACTING TAIL-ANCHORED PROTEIN 2"/>
    <property type="match status" value="1"/>
</dbReference>
<proteinExistence type="predicted"/>
<keyword evidence="3" id="KW-0812">Transmembrane</keyword>
<evidence type="ECO:0000256" key="1">
    <source>
        <dbReference type="SAM" id="Coils"/>
    </source>
</evidence>
<dbReference type="Gene3D" id="1.20.5.170">
    <property type="match status" value="1"/>
</dbReference>
<evidence type="ECO:0000256" key="2">
    <source>
        <dbReference type="SAM" id="MobiDB-lite"/>
    </source>
</evidence>
<feature type="coiled-coil region" evidence="1">
    <location>
        <begin position="298"/>
        <end position="527"/>
    </location>
</feature>
<feature type="compositionally biased region" description="Polar residues" evidence="2">
    <location>
        <begin position="614"/>
        <end position="625"/>
    </location>
</feature>
<dbReference type="Proteomes" id="UP000634136">
    <property type="component" value="Unassembled WGS sequence"/>
</dbReference>
<evidence type="ECO:0000259" key="4">
    <source>
        <dbReference type="Pfam" id="PF26581"/>
    </source>
</evidence>
<keyword evidence="3" id="KW-0472">Membrane</keyword>
<keyword evidence="6" id="KW-1185">Reference proteome</keyword>
<feature type="region of interest" description="Disordered" evidence="2">
    <location>
        <begin position="605"/>
        <end position="625"/>
    </location>
</feature>
<dbReference type="OrthoDB" id="1936068at2759"/>
<evidence type="ECO:0000313" key="5">
    <source>
        <dbReference type="EMBL" id="KAF7808982.1"/>
    </source>
</evidence>
<feature type="domain" description="WIT1/2 N-terminal helical bundle" evidence="4">
    <location>
        <begin position="40"/>
        <end position="177"/>
    </location>
</feature>
<accession>A0A834SW73</accession>
<evidence type="ECO:0000256" key="3">
    <source>
        <dbReference type="SAM" id="Phobius"/>
    </source>
</evidence>
<dbReference type="EMBL" id="JAAIUW010000011">
    <property type="protein sequence ID" value="KAF7808982.1"/>
    <property type="molecule type" value="Genomic_DNA"/>
</dbReference>
<dbReference type="Pfam" id="PF26581">
    <property type="entry name" value="WIT1_2_N"/>
    <property type="match status" value="1"/>
</dbReference>
<feature type="compositionally biased region" description="Basic and acidic residues" evidence="2">
    <location>
        <begin position="590"/>
        <end position="599"/>
    </location>
</feature>
<organism evidence="5 6">
    <name type="scientific">Senna tora</name>
    <dbReference type="NCBI Taxonomy" id="362788"/>
    <lineage>
        <taxon>Eukaryota</taxon>
        <taxon>Viridiplantae</taxon>
        <taxon>Streptophyta</taxon>
        <taxon>Embryophyta</taxon>
        <taxon>Tracheophyta</taxon>
        <taxon>Spermatophyta</taxon>
        <taxon>Magnoliopsida</taxon>
        <taxon>eudicotyledons</taxon>
        <taxon>Gunneridae</taxon>
        <taxon>Pentapetalae</taxon>
        <taxon>rosids</taxon>
        <taxon>fabids</taxon>
        <taxon>Fabales</taxon>
        <taxon>Fabaceae</taxon>
        <taxon>Caesalpinioideae</taxon>
        <taxon>Cassia clade</taxon>
        <taxon>Senna</taxon>
    </lineage>
</organism>
<reference evidence="5" key="1">
    <citation type="submission" date="2020-09" db="EMBL/GenBank/DDBJ databases">
        <title>Genome-Enabled Discovery of Anthraquinone Biosynthesis in Senna tora.</title>
        <authorList>
            <person name="Kang S.-H."/>
            <person name="Pandey R.P."/>
            <person name="Lee C.-M."/>
            <person name="Sim J.-S."/>
            <person name="Jeong J.-T."/>
            <person name="Choi B.-S."/>
            <person name="Jung M."/>
            <person name="Ginzburg D."/>
            <person name="Zhao K."/>
            <person name="Won S.Y."/>
            <person name="Oh T.-J."/>
            <person name="Yu Y."/>
            <person name="Kim N.-H."/>
            <person name="Lee O.R."/>
            <person name="Lee T.-H."/>
            <person name="Bashyal P."/>
            <person name="Kim T.-S."/>
            <person name="Lee W.-H."/>
            <person name="Kawkins C."/>
            <person name="Kim C.-K."/>
            <person name="Kim J.S."/>
            <person name="Ahn B.O."/>
            <person name="Rhee S.Y."/>
            <person name="Sohng J.K."/>
        </authorList>
    </citation>
    <scope>NUCLEOTIDE SEQUENCE</scope>
    <source>
        <tissue evidence="5">Leaf</tissue>
    </source>
</reference>